<reference evidence="1 2" key="1">
    <citation type="submission" date="2024-02" db="EMBL/GenBank/DDBJ databases">
        <title>A draft genome for the cacao thread blight pathogen Marasmius crinis-equi.</title>
        <authorList>
            <person name="Cohen S.P."/>
            <person name="Baruah I.K."/>
            <person name="Amoako-Attah I."/>
            <person name="Bukari Y."/>
            <person name="Meinhardt L.W."/>
            <person name="Bailey B.A."/>
        </authorList>
    </citation>
    <scope>NUCLEOTIDE SEQUENCE [LARGE SCALE GENOMIC DNA]</scope>
    <source>
        <strain evidence="1 2">GH-76</strain>
    </source>
</reference>
<evidence type="ECO:0000313" key="2">
    <source>
        <dbReference type="Proteomes" id="UP001465976"/>
    </source>
</evidence>
<sequence>MTREDLPVLQDVQLSGHLFTYYDPQGGPLTTPTPTPLGLLLPKLSSLRTLHISHESVEAVLSLGLRWTFVTHLTLNSRRHDPAHASVIATIVKFCPSLLSLSLDITLNHFPPEISDSTVVSTVPPQRTNLRSLALRLREMAPQQTVVFNPSHALSAAFLCISTPALEDLTVVSDSYHYIDMVSGSHEGSHMPFYETLARSDCRITHLTANDFLFANPKAVLRSFELLESLVSLKCEDNPAKGSHFDPDQPDNDYLTPFLRLLAENTSLCPRLERIQMDCEVRHVDSIITFTSSRHRLKHLAADFGLLVVKGDSEDVSSERVKAAVAEWRQVRGIQVVWKWQHTLINPGLLDDPSQGIPSARTGDNYYSAHWTPAPQQRGYL</sequence>
<keyword evidence="2" id="KW-1185">Reference proteome</keyword>
<name>A0ABR3ET58_9AGAR</name>
<organism evidence="1 2">
    <name type="scientific">Marasmius crinis-equi</name>
    <dbReference type="NCBI Taxonomy" id="585013"/>
    <lineage>
        <taxon>Eukaryota</taxon>
        <taxon>Fungi</taxon>
        <taxon>Dikarya</taxon>
        <taxon>Basidiomycota</taxon>
        <taxon>Agaricomycotina</taxon>
        <taxon>Agaricomycetes</taxon>
        <taxon>Agaricomycetidae</taxon>
        <taxon>Agaricales</taxon>
        <taxon>Marasmiineae</taxon>
        <taxon>Marasmiaceae</taxon>
        <taxon>Marasmius</taxon>
    </lineage>
</organism>
<dbReference type="EMBL" id="JBAHYK010002010">
    <property type="protein sequence ID" value="KAL0566097.1"/>
    <property type="molecule type" value="Genomic_DNA"/>
</dbReference>
<accession>A0ABR3ET58</accession>
<protein>
    <submittedName>
        <fullName evidence="1">Uncharacterized protein</fullName>
    </submittedName>
</protein>
<evidence type="ECO:0000313" key="1">
    <source>
        <dbReference type="EMBL" id="KAL0566097.1"/>
    </source>
</evidence>
<dbReference type="InterPro" id="IPR032675">
    <property type="entry name" value="LRR_dom_sf"/>
</dbReference>
<gene>
    <name evidence="1" type="ORF">V5O48_015919</name>
</gene>
<proteinExistence type="predicted"/>
<dbReference type="Gene3D" id="3.80.10.10">
    <property type="entry name" value="Ribonuclease Inhibitor"/>
    <property type="match status" value="1"/>
</dbReference>
<dbReference type="Proteomes" id="UP001465976">
    <property type="component" value="Unassembled WGS sequence"/>
</dbReference>
<comment type="caution">
    <text evidence="1">The sequence shown here is derived from an EMBL/GenBank/DDBJ whole genome shotgun (WGS) entry which is preliminary data.</text>
</comment>
<dbReference type="SUPFAM" id="SSF52047">
    <property type="entry name" value="RNI-like"/>
    <property type="match status" value="1"/>
</dbReference>